<dbReference type="AlphaFoldDB" id="F8NF58"/>
<feature type="domain" description="NAD-dependent epimerase/dehydratase" evidence="1">
    <location>
        <begin position="8"/>
        <end position="209"/>
    </location>
</feature>
<dbReference type="InterPro" id="IPR051207">
    <property type="entry name" value="ComplexI_NDUFA9_subunit"/>
</dbReference>
<name>F8NF58_SERL9</name>
<dbReference type="PANTHER" id="PTHR12126">
    <property type="entry name" value="NADH-UBIQUINONE OXIDOREDUCTASE 39 KDA SUBUNIT-RELATED"/>
    <property type="match status" value="1"/>
</dbReference>
<reference evidence="2" key="1">
    <citation type="submission" date="2011-04" db="EMBL/GenBank/DDBJ databases">
        <title>Evolution of plant cell wall degrading machinery underlies the functional diversity of forest fungi.</title>
        <authorList>
            <consortium name="US DOE Joint Genome Institute (JGI-PGF)"/>
            <person name="Eastwood D.C."/>
            <person name="Floudas D."/>
            <person name="Binder M."/>
            <person name="Majcherczyk A."/>
            <person name="Schneider P."/>
            <person name="Aerts A."/>
            <person name="Asiegbu F.O."/>
            <person name="Baker S.E."/>
            <person name="Barry K."/>
            <person name="Bendiksby M."/>
            <person name="Blumentritt M."/>
            <person name="Coutinho P.M."/>
            <person name="Cullen D."/>
            <person name="Cullen D."/>
            <person name="Gathman A."/>
            <person name="Goodell B."/>
            <person name="Henrissat B."/>
            <person name="Ihrmark K."/>
            <person name="Kauserud H."/>
            <person name="Kohler A."/>
            <person name="LaButti K."/>
            <person name="Lapidus A."/>
            <person name="Lavin J.L."/>
            <person name="Lee Y.-H."/>
            <person name="Lindquist E."/>
            <person name="Lilly W."/>
            <person name="Lucas S."/>
            <person name="Morin E."/>
            <person name="Murat C."/>
            <person name="Oguiza J.A."/>
            <person name="Park J."/>
            <person name="Pisabarro A.G."/>
            <person name="Riley R."/>
            <person name="Rosling A."/>
            <person name="Salamov A."/>
            <person name="Schmidt O."/>
            <person name="Schmutz J."/>
            <person name="Skrede I."/>
            <person name="Stenlid J."/>
            <person name="Wiebenga A."/>
            <person name="Xie X."/>
            <person name="Kues U."/>
            <person name="Hibbett D.S."/>
            <person name="Hoffmeister D."/>
            <person name="Hogberg N."/>
            <person name="Martin F."/>
            <person name="Grigoriev I.V."/>
            <person name="Watkinson S.C."/>
        </authorList>
    </citation>
    <scope>NUCLEOTIDE SEQUENCE</scope>
    <source>
        <strain evidence="2">S7.9</strain>
    </source>
</reference>
<organism>
    <name type="scientific">Serpula lacrymans var. lacrymans (strain S7.9)</name>
    <name type="common">Dry rot fungus</name>
    <dbReference type="NCBI Taxonomy" id="578457"/>
    <lineage>
        <taxon>Eukaryota</taxon>
        <taxon>Fungi</taxon>
        <taxon>Dikarya</taxon>
        <taxon>Basidiomycota</taxon>
        <taxon>Agaricomycotina</taxon>
        <taxon>Agaricomycetes</taxon>
        <taxon>Agaricomycetidae</taxon>
        <taxon>Boletales</taxon>
        <taxon>Coniophorineae</taxon>
        <taxon>Serpulaceae</taxon>
        <taxon>Serpula</taxon>
    </lineage>
</organism>
<dbReference type="PANTHER" id="PTHR12126:SF11">
    <property type="entry name" value="NADH DEHYDROGENASE [UBIQUINONE] 1 ALPHA SUBCOMPLEX SUBUNIT 9, MITOCHONDRIAL"/>
    <property type="match status" value="1"/>
</dbReference>
<dbReference type="CDD" id="cd05271">
    <property type="entry name" value="NDUFA9_like_SDR_a"/>
    <property type="match status" value="1"/>
</dbReference>
<dbReference type="HOGENOM" id="CLU_007383_6_5_1"/>
<protein>
    <recommendedName>
        <fullName evidence="1">NAD-dependent epimerase/dehydratase domain-containing protein</fullName>
    </recommendedName>
</protein>
<dbReference type="GO" id="GO:0044877">
    <property type="term" value="F:protein-containing complex binding"/>
    <property type="evidence" value="ECO:0007669"/>
    <property type="project" value="TreeGrafter"/>
</dbReference>
<dbReference type="Pfam" id="PF01370">
    <property type="entry name" value="Epimerase"/>
    <property type="match status" value="1"/>
</dbReference>
<dbReference type="GeneID" id="18810078"/>
<dbReference type="SUPFAM" id="SSF51735">
    <property type="entry name" value="NAD(P)-binding Rossmann-fold domains"/>
    <property type="match status" value="1"/>
</dbReference>
<dbReference type="GO" id="GO:0005739">
    <property type="term" value="C:mitochondrion"/>
    <property type="evidence" value="ECO:0007669"/>
    <property type="project" value="TreeGrafter"/>
</dbReference>
<dbReference type="OrthoDB" id="275457at2759"/>
<dbReference type="EMBL" id="GL945428">
    <property type="protein sequence ID" value="EGO31178.1"/>
    <property type="molecule type" value="Genomic_DNA"/>
</dbReference>
<proteinExistence type="predicted"/>
<dbReference type="Proteomes" id="UP000008064">
    <property type="component" value="Unassembled WGS sequence"/>
</dbReference>
<dbReference type="InterPro" id="IPR036291">
    <property type="entry name" value="NAD(P)-bd_dom_sf"/>
</dbReference>
<gene>
    <name evidence="2" type="ORF">SERLADRAFT_364924</name>
</gene>
<sequence>MSQNIRVVVCGAGFLGSHIAKTIAAAQGSNFPNRLVQLSSRHPQTVHAALETVIDHRRLLPPQAVDITKPQTLDAAFHGANVVVSLVGIMNGTPEDFERIQWRGAENIANAARRANAKLVHFSAIGADKASHIPYVRTKALGEEVVFEACPDATIIRPSLVFGPGDSFFTRFARLSQLLPFLPVFGGGTSRFQPDYVGDLARAVEIISRDSTMIKEHVAGKILEAGGPEVFTYREIMNLVLQYTRRRRPIISIPFGVGMLQGSMLERLPQSLFTVTRAQVEQLKSDNVVESFFKERHNCFEDFVTQYSGPLTSVHDVLPTYIS</sequence>
<dbReference type="Gene3D" id="3.40.50.720">
    <property type="entry name" value="NAD(P)-binding Rossmann-like Domain"/>
    <property type="match status" value="1"/>
</dbReference>
<dbReference type="RefSeq" id="XP_007313062.1">
    <property type="nucleotide sequence ID" value="XM_007313000.1"/>
</dbReference>
<dbReference type="InterPro" id="IPR001509">
    <property type="entry name" value="Epimerase_deHydtase"/>
</dbReference>
<evidence type="ECO:0000313" key="2">
    <source>
        <dbReference type="EMBL" id="EGO31178.1"/>
    </source>
</evidence>
<accession>F8NF58</accession>
<evidence type="ECO:0000259" key="1">
    <source>
        <dbReference type="Pfam" id="PF01370"/>
    </source>
</evidence>
<dbReference type="KEGG" id="sla:SERLADRAFT_364924"/>